<dbReference type="Gene3D" id="1.10.443.10">
    <property type="entry name" value="Intergrase catalytic core"/>
    <property type="match status" value="1"/>
</dbReference>
<dbReference type="SUPFAM" id="SSF56349">
    <property type="entry name" value="DNA breaking-rejoining enzymes"/>
    <property type="match status" value="1"/>
</dbReference>
<evidence type="ECO:0000313" key="4">
    <source>
        <dbReference type="Proteomes" id="UP000584867"/>
    </source>
</evidence>
<evidence type="ECO:0000313" key="3">
    <source>
        <dbReference type="EMBL" id="MBB5062681.1"/>
    </source>
</evidence>
<protein>
    <submittedName>
        <fullName evidence="3">Integrase</fullName>
    </submittedName>
</protein>
<dbReference type="InterPro" id="IPR050090">
    <property type="entry name" value="Tyrosine_recombinase_XerCD"/>
</dbReference>
<accession>A0A7W7ZP14</accession>
<organism evidence="3 4">
    <name type="scientific">Granulicella mallensis</name>
    <dbReference type="NCBI Taxonomy" id="940614"/>
    <lineage>
        <taxon>Bacteria</taxon>
        <taxon>Pseudomonadati</taxon>
        <taxon>Acidobacteriota</taxon>
        <taxon>Terriglobia</taxon>
        <taxon>Terriglobales</taxon>
        <taxon>Acidobacteriaceae</taxon>
        <taxon>Granulicella</taxon>
    </lineage>
</organism>
<dbReference type="InterPro" id="IPR011010">
    <property type="entry name" value="DNA_brk_join_enz"/>
</dbReference>
<dbReference type="PANTHER" id="PTHR30349:SF88">
    <property type="entry name" value="BLL1584 PROTEIN"/>
    <property type="match status" value="1"/>
</dbReference>
<dbReference type="AlphaFoldDB" id="A0A7W7ZP14"/>
<dbReference type="InterPro" id="IPR002104">
    <property type="entry name" value="Integrase_catalytic"/>
</dbReference>
<dbReference type="Proteomes" id="UP000584867">
    <property type="component" value="Unassembled WGS sequence"/>
</dbReference>
<reference evidence="3 4" key="1">
    <citation type="submission" date="2020-08" db="EMBL/GenBank/DDBJ databases">
        <title>Genomic Encyclopedia of Type Strains, Phase IV (KMG-V): Genome sequencing to study the core and pangenomes of soil and plant-associated prokaryotes.</title>
        <authorList>
            <person name="Whitman W."/>
        </authorList>
    </citation>
    <scope>NUCLEOTIDE SEQUENCE [LARGE SCALE GENOMIC DNA]</scope>
    <source>
        <strain evidence="3 4">X5P3</strain>
    </source>
</reference>
<dbReference type="CDD" id="cd00397">
    <property type="entry name" value="DNA_BRE_C"/>
    <property type="match status" value="1"/>
</dbReference>
<name>A0A7W7ZP14_9BACT</name>
<dbReference type="PROSITE" id="PS51898">
    <property type="entry name" value="TYR_RECOMBINASE"/>
    <property type="match status" value="1"/>
</dbReference>
<keyword evidence="1" id="KW-0233">DNA recombination</keyword>
<dbReference type="GO" id="GO:0015074">
    <property type="term" value="P:DNA integration"/>
    <property type="evidence" value="ECO:0007669"/>
    <property type="project" value="InterPro"/>
</dbReference>
<evidence type="ECO:0000259" key="2">
    <source>
        <dbReference type="PROSITE" id="PS51898"/>
    </source>
</evidence>
<dbReference type="EMBL" id="JACHIO010000003">
    <property type="protein sequence ID" value="MBB5062681.1"/>
    <property type="molecule type" value="Genomic_DNA"/>
</dbReference>
<evidence type="ECO:0000256" key="1">
    <source>
        <dbReference type="ARBA" id="ARBA00023172"/>
    </source>
</evidence>
<proteinExistence type="predicted"/>
<dbReference type="RefSeq" id="WP_184253269.1">
    <property type="nucleotide sequence ID" value="NZ_JACHIO010000003.1"/>
</dbReference>
<comment type="caution">
    <text evidence="3">The sequence shown here is derived from an EMBL/GenBank/DDBJ whole genome shotgun (WGS) entry which is preliminary data.</text>
</comment>
<dbReference type="Pfam" id="PF00589">
    <property type="entry name" value="Phage_integrase"/>
    <property type="match status" value="1"/>
</dbReference>
<dbReference type="GO" id="GO:0003677">
    <property type="term" value="F:DNA binding"/>
    <property type="evidence" value="ECO:0007669"/>
    <property type="project" value="InterPro"/>
</dbReference>
<dbReference type="InterPro" id="IPR013762">
    <property type="entry name" value="Integrase-like_cat_sf"/>
</dbReference>
<gene>
    <name evidence="3" type="ORF">HDF15_001011</name>
</gene>
<dbReference type="GO" id="GO:0006310">
    <property type="term" value="P:DNA recombination"/>
    <property type="evidence" value="ECO:0007669"/>
    <property type="project" value="UniProtKB-KW"/>
</dbReference>
<dbReference type="PANTHER" id="PTHR30349">
    <property type="entry name" value="PHAGE INTEGRASE-RELATED"/>
    <property type="match status" value="1"/>
</dbReference>
<feature type="domain" description="Tyr recombinase" evidence="2">
    <location>
        <begin position="121"/>
        <end position="306"/>
    </location>
</feature>
<sequence length="310" mass="34206">MDNLLLPAPELTENAAGQGELTEAQVLLKQMVLDSVTSPNTRRSYALTLDELFAFSAGRALTRAVLQEWKALMEALAPSTVNVKPSAMRRLVGEARRNGLISAEDAANLSDIPNVRQRGNRLGNWLTREQAKELLQVPARSTLKGKRDYAILALLVGCALRRRELATLEMSDLHEREGRWVIANLCGNGNRIRTVAVPLWVKNAINAWLDAAELLEGKLFRSMTKSDKVAGESLSDWAVWAVVQQSAEQIGIERFGAHDLRRTCAKLCRKSGGDLEQTKFLLGHSSIQTTEHYLGSEQEIAIAVNDNIGL</sequence>